<dbReference type="InterPro" id="IPR011010">
    <property type="entry name" value="DNA_brk_join_enz"/>
</dbReference>
<name>A0A6P1DZG1_9GAMM</name>
<dbReference type="Pfam" id="PF22022">
    <property type="entry name" value="Phage_int_M"/>
    <property type="match status" value="1"/>
</dbReference>
<dbReference type="PANTHER" id="PTHR30629:SF2">
    <property type="entry name" value="PROPHAGE INTEGRASE INTS-RELATED"/>
    <property type="match status" value="1"/>
</dbReference>
<dbReference type="RefSeq" id="WP_164654032.1">
    <property type="nucleotide sequence ID" value="NZ_JAAIJR010000040.1"/>
</dbReference>
<evidence type="ECO:0000313" key="6">
    <source>
        <dbReference type="EMBL" id="NEX20925.1"/>
    </source>
</evidence>
<evidence type="ECO:0000259" key="4">
    <source>
        <dbReference type="Pfam" id="PF13356"/>
    </source>
</evidence>
<dbReference type="AlphaFoldDB" id="A0A6P1DZG1"/>
<organism evidence="6 7">
    <name type="scientific">Thiorhodococcus mannitoliphagus</name>
    <dbReference type="NCBI Taxonomy" id="329406"/>
    <lineage>
        <taxon>Bacteria</taxon>
        <taxon>Pseudomonadati</taxon>
        <taxon>Pseudomonadota</taxon>
        <taxon>Gammaproteobacteria</taxon>
        <taxon>Chromatiales</taxon>
        <taxon>Chromatiaceae</taxon>
        <taxon>Thiorhodococcus</taxon>
    </lineage>
</organism>
<keyword evidence="3 6" id="KW-0238">DNA-binding</keyword>
<keyword evidence="2" id="KW-0229">DNA integration</keyword>
<dbReference type="InterPro" id="IPR050808">
    <property type="entry name" value="Phage_Integrase"/>
</dbReference>
<protein>
    <submittedName>
        <fullName evidence="6">Integrase arm-type DNA-binding domain-containing protein</fullName>
    </submittedName>
</protein>
<dbReference type="Gene3D" id="1.10.150.130">
    <property type="match status" value="1"/>
</dbReference>
<evidence type="ECO:0000256" key="3">
    <source>
        <dbReference type="ARBA" id="ARBA00023125"/>
    </source>
</evidence>
<feature type="domain" description="Phage integrase central" evidence="5">
    <location>
        <begin position="100"/>
        <end position="166"/>
    </location>
</feature>
<dbReference type="Proteomes" id="UP000471640">
    <property type="component" value="Unassembled WGS sequence"/>
</dbReference>
<dbReference type="GO" id="GO:0015074">
    <property type="term" value="P:DNA integration"/>
    <property type="evidence" value="ECO:0007669"/>
    <property type="project" value="UniProtKB-KW"/>
</dbReference>
<evidence type="ECO:0000256" key="2">
    <source>
        <dbReference type="ARBA" id="ARBA00022908"/>
    </source>
</evidence>
<dbReference type="InterPro" id="IPR010998">
    <property type="entry name" value="Integrase_recombinase_N"/>
</dbReference>
<keyword evidence="7" id="KW-1185">Reference proteome</keyword>
<dbReference type="InterPro" id="IPR025166">
    <property type="entry name" value="Integrase_DNA_bind_dom"/>
</dbReference>
<dbReference type="Pfam" id="PF13356">
    <property type="entry name" value="Arm-DNA-bind_3"/>
    <property type="match status" value="1"/>
</dbReference>
<gene>
    <name evidence="6" type="ORF">G3480_11470</name>
</gene>
<dbReference type="Gene3D" id="3.30.160.390">
    <property type="entry name" value="Integrase, DNA-binding domain"/>
    <property type="match status" value="1"/>
</dbReference>
<dbReference type="PANTHER" id="PTHR30629">
    <property type="entry name" value="PROPHAGE INTEGRASE"/>
    <property type="match status" value="1"/>
</dbReference>
<feature type="domain" description="Integrase DNA-binding" evidence="4">
    <location>
        <begin position="3"/>
        <end position="87"/>
    </location>
</feature>
<comment type="caution">
    <text evidence="6">The sequence shown here is derived from an EMBL/GenBank/DDBJ whole genome shotgun (WGS) entry which is preliminary data.</text>
</comment>
<reference evidence="6 7" key="2">
    <citation type="submission" date="2020-02" db="EMBL/GenBank/DDBJ databases">
        <title>Genome sequences of Thiorhodococcus mannitoliphagus and Thiorhodococcus minor, purple sulfur photosynthetic bacteria in the gammaproteobacterial family, Chromatiaceae.</title>
        <authorList>
            <person name="Aviles F.A."/>
            <person name="Meyer T.E."/>
            <person name="Kyndt J.A."/>
        </authorList>
    </citation>
    <scope>NUCLEOTIDE SEQUENCE [LARGE SCALE GENOMIC DNA]</scope>
    <source>
        <strain evidence="6 7">DSM 18266</strain>
    </source>
</reference>
<dbReference type="InterPro" id="IPR038488">
    <property type="entry name" value="Integrase_DNA-bd_sf"/>
</dbReference>
<accession>A0A6P1DZG1</accession>
<evidence type="ECO:0000256" key="1">
    <source>
        <dbReference type="ARBA" id="ARBA00008857"/>
    </source>
</evidence>
<dbReference type="InterPro" id="IPR053876">
    <property type="entry name" value="Phage_int_M"/>
</dbReference>
<evidence type="ECO:0000313" key="7">
    <source>
        <dbReference type="Proteomes" id="UP000471640"/>
    </source>
</evidence>
<evidence type="ECO:0000259" key="5">
    <source>
        <dbReference type="Pfam" id="PF22022"/>
    </source>
</evidence>
<reference evidence="7" key="1">
    <citation type="journal article" date="2020" name="Microbiol. Resour. Announc.">
        <title>Draft Genome Sequences of Thiorhodococcus mannitoliphagus and Thiorhodococcus minor, Purple Sulfur Photosynthetic Bacteria in the Gammaproteobacterial Family Chromatiaceae.</title>
        <authorList>
            <person name="Aviles F.A."/>
            <person name="Meyer T.E."/>
            <person name="Kyndt J.A."/>
        </authorList>
    </citation>
    <scope>NUCLEOTIDE SEQUENCE [LARGE SCALE GENOMIC DNA]</scope>
    <source>
        <strain evidence="7">DSM 18266</strain>
    </source>
</reference>
<sequence length="194" mass="22300">MPLTDTQIRNLKPASKDYKKADSDGLYLLMKTSGAKWWRFKYRFDRLEKLLSLGVYPEVSLNEARTARDEARRLLARGINPSEHRKANLAAREERAANSFEVIAREWYAKFEPTWVPSHGTRIIRRLERDIFPWIGGKPIADVTPPELLQVIRRIEQRGALETPWAATAECEFVSSDELFSGPREMGQAVEGEL</sequence>
<dbReference type="GO" id="GO:0003677">
    <property type="term" value="F:DNA binding"/>
    <property type="evidence" value="ECO:0007669"/>
    <property type="project" value="UniProtKB-KW"/>
</dbReference>
<comment type="similarity">
    <text evidence="1">Belongs to the 'phage' integrase family.</text>
</comment>
<dbReference type="EMBL" id="JAAIJR010000040">
    <property type="protein sequence ID" value="NEX20925.1"/>
    <property type="molecule type" value="Genomic_DNA"/>
</dbReference>
<dbReference type="SUPFAM" id="SSF56349">
    <property type="entry name" value="DNA breaking-rejoining enzymes"/>
    <property type="match status" value="1"/>
</dbReference>
<proteinExistence type="inferred from homology"/>